<reference evidence="2" key="2">
    <citation type="submission" date="2023-01" db="EMBL/GenBank/DDBJ databases">
        <authorList>
            <person name="Sun Q."/>
            <person name="Evtushenko L."/>
        </authorList>
    </citation>
    <scope>NUCLEOTIDE SEQUENCE</scope>
    <source>
        <strain evidence="2">VKM Ac-1321</strain>
    </source>
</reference>
<keyword evidence="3" id="KW-1185">Reference proteome</keyword>
<evidence type="ECO:0000313" key="3">
    <source>
        <dbReference type="Proteomes" id="UP001143480"/>
    </source>
</evidence>
<evidence type="ECO:0000313" key="2">
    <source>
        <dbReference type="EMBL" id="GLL06097.1"/>
    </source>
</evidence>
<reference evidence="2" key="1">
    <citation type="journal article" date="2014" name="Int. J. Syst. Evol. Microbiol.">
        <title>Complete genome sequence of Corynebacterium casei LMG S-19264T (=DSM 44701T), isolated from a smear-ripened cheese.</title>
        <authorList>
            <consortium name="US DOE Joint Genome Institute (JGI-PGF)"/>
            <person name="Walter F."/>
            <person name="Albersmeier A."/>
            <person name="Kalinowski J."/>
            <person name="Ruckert C."/>
        </authorList>
    </citation>
    <scope>NUCLEOTIDE SEQUENCE</scope>
    <source>
        <strain evidence="2">VKM Ac-1321</strain>
    </source>
</reference>
<protein>
    <submittedName>
        <fullName evidence="2">ABC transporter permease</fullName>
    </submittedName>
</protein>
<feature type="transmembrane region" description="Helical" evidence="1">
    <location>
        <begin position="171"/>
        <end position="192"/>
    </location>
</feature>
<proteinExistence type="predicted"/>
<dbReference type="RefSeq" id="WP_261964428.1">
    <property type="nucleotide sequence ID" value="NZ_BAAAXA010000001.1"/>
</dbReference>
<dbReference type="GO" id="GO:0140359">
    <property type="term" value="F:ABC-type transporter activity"/>
    <property type="evidence" value="ECO:0007669"/>
    <property type="project" value="InterPro"/>
</dbReference>
<keyword evidence="1" id="KW-1133">Transmembrane helix</keyword>
<feature type="transmembrane region" description="Helical" evidence="1">
    <location>
        <begin position="20"/>
        <end position="42"/>
    </location>
</feature>
<feature type="transmembrane region" description="Helical" evidence="1">
    <location>
        <begin position="54"/>
        <end position="75"/>
    </location>
</feature>
<dbReference type="EMBL" id="BSFP01000067">
    <property type="protein sequence ID" value="GLL06097.1"/>
    <property type="molecule type" value="Genomic_DNA"/>
</dbReference>
<sequence length="250" mass="25582">MSHRTSFRRVVRAEWGKFWALRSTWVVFAVVGVAAVGLAAAIGATAQEHRPAQAFLAVDVFSIVLGVFGMLMVTGEYGSGLIRATFAAVPRRLPVLWAKAVVLAAASTPLLLVVCAASLLADWVCTPAADRFALGADGLVRATVGAALAPVALALLGLGLGALLRHTAAAITVYVLSMLVLPAILGAVLPAGRADDVVRYVPVAAAQALYALPGGGSARILPPGSAALVLLAWVVVVLAAGGVALRRRDP</sequence>
<dbReference type="GO" id="GO:0005886">
    <property type="term" value="C:plasma membrane"/>
    <property type="evidence" value="ECO:0007669"/>
    <property type="project" value="UniProtKB-SubCell"/>
</dbReference>
<comment type="caution">
    <text evidence="2">The sequence shown here is derived from an EMBL/GenBank/DDBJ whole genome shotgun (WGS) entry which is preliminary data.</text>
</comment>
<name>A0A9W6KRX5_9ACTN</name>
<feature type="transmembrane region" description="Helical" evidence="1">
    <location>
        <begin position="139"/>
        <end position="164"/>
    </location>
</feature>
<gene>
    <name evidence="2" type="ORF">GCM10017581_078450</name>
</gene>
<feature type="transmembrane region" description="Helical" evidence="1">
    <location>
        <begin position="226"/>
        <end position="245"/>
    </location>
</feature>
<evidence type="ECO:0000256" key="1">
    <source>
        <dbReference type="SAM" id="Phobius"/>
    </source>
</evidence>
<accession>A0A9W6KRX5</accession>
<feature type="transmembrane region" description="Helical" evidence="1">
    <location>
        <begin position="96"/>
        <end position="119"/>
    </location>
</feature>
<dbReference type="AlphaFoldDB" id="A0A9W6KRX5"/>
<organism evidence="2 3">
    <name type="scientific">Dactylosporangium matsuzakiense</name>
    <dbReference type="NCBI Taxonomy" id="53360"/>
    <lineage>
        <taxon>Bacteria</taxon>
        <taxon>Bacillati</taxon>
        <taxon>Actinomycetota</taxon>
        <taxon>Actinomycetes</taxon>
        <taxon>Micromonosporales</taxon>
        <taxon>Micromonosporaceae</taxon>
        <taxon>Dactylosporangium</taxon>
    </lineage>
</organism>
<keyword evidence="1" id="KW-0472">Membrane</keyword>
<keyword evidence="1" id="KW-0812">Transmembrane</keyword>
<dbReference type="Proteomes" id="UP001143480">
    <property type="component" value="Unassembled WGS sequence"/>
</dbReference>